<proteinExistence type="predicted"/>
<feature type="region of interest" description="Disordered" evidence="1">
    <location>
        <begin position="369"/>
        <end position="390"/>
    </location>
</feature>
<dbReference type="Proteomes" id="UP000245119">
    <property type="component" value="Linkage Group LG10"/>
</dbReference>
<feature type="transmembrane region" description="Helical" evidence="2">
    <location>
        <begin position="239"/>
        <end position="261"/>
    </location>
</feature>
<comment type="caution">
    <text evidence="3">The sequence shown here is derived from an EMBL/GenBank/DDBJ whole genome shotgun (WGS) entry which is preliminary data.</text>
</comment>
<keyword evidence="2" id="KW-1133">Transmembrane helix</keyword>
<accession>A0A2T7NQY8</accession>
<sequence length="577" mass="62681">MTPTQHPSYPRSKTKTYPNTTPSYPRYKTYPNTTPSYHGIKLTQTHLSTYGLQITQPPNHSTHDLQMTHNRAPSYPRSKTYPNTTPSYPRYKTYPNTPFYPRSTDDPNTTPSYPRSKTYPNTTPSYPRYKTYPNTTPSYPRYKTYPNTTPSYPRHTPLSKGALGLAAFLAGLFGAFLAAGLAALGFFAAAGFEALGLAAAFLGEALGFLVAAAALGFLAAAAFLGEALSFLAAGFLGDLGFLTTALGFLAFFGLTAATTFFSPKRKDPDAPVPLDCLRVPALTPAFRAVFKRALILATSSPTLMAWRDEPPRSFKESMAAAIMMLYFGCSDGFAGFLALAAFLPRAVAEAAAGESDAVSAMVRGRARLTTMRRQGKPATTSSRSADDRSGMADTLRARLYIGTARAATTAPPRWLPNPLLLRAYRPKLITLPEDIYQRTYPAFDAKLERDLLQEVHVHAFFPALGVSQDASASFLLTGLKKPAAAVAAAVGAPLRPAGAARGGRIGARVRQRGTVDGDVMDALHRQEWGVRNDFLISTRASLVAETAALNMQGGSVHHCLVNRDTLFRKFYLVWETR</sequence>
<reference evidence="3 4" key="1">
    <citation type="submission" date="2018-04" db="EMBL/GenBank/DDBJ databases">
        <title>The genome of golden apple snail Pomacea canaliculata provides insight into stress tolerance and invasive adaptation.</title>
        <authorList>
            <person name="Liu C."/>
            <person name="Liu B."/>
            <person name="Ren Y."/>
            <person name="Zhang Y."/>
            <person name="Wang H."/>
            <person name="Li S."/>
            <person name="Jiang F."/>
            <person name="Yin L."/>
            <person name="Zhang G."/>
            <person name="Qian W."/>
            <person name="Fan W."/>
        </authorList>
    </citation>
    <scope>NUCLEOTIDE SEQUENCE [LARGE SCALE GENOMIC DNA]</scope>
    <source>
        <strain evidence="3">SZHN2017</strain>
        <tissue evidence="3">Muscle</tissue>
    </source>
</reference>
<feature type="compositionally biased region" description="Polar residues" evidence="1">
    <location>
        <begin position="106"/>
        <end position="125"/>
    </location>
</feature>
<feature type="region of interest" description="Disordered" evidence="1">
    <location>
        <begin position="53"/>
        <end position="131"/>
    </location>
</feature>
<feature type="transmembrane region" description="Helical" evidence="2">
    <location>
        <begin position="318"/>
        <end position="343"/>
    </location>
</feature>
<organism evidence="3 4">
    <name type="scientific">Pomacea canaliculata</name>
    <name type="common">Golden apple snail</name>
    <dbReference type="NCBI Taxonomy" id="400727"/>
    <lineage>
        <taxon>Eukaryota</taxon>
        <taxon>Metazoa</taxon>
        <taxon>Spiralia</taxon>
        <taxon>Lophotrochozoa</taxon>
        <taxon>Mollusca</taxon>
        <taxon>Gastropoda</taxon>
        <taxon>Caenogastropoda</taxon>
        <taxon>Architaenioglossa</taxon>
        <taxon>Ampullarioidea</taxon>
        <taxon>Ampullariidae</taxon>
        <taxon>Pomacea</taxon>
    </lineage>
</organism>
<dbReference type="STRING" id="400727.A0A2T7NQY8"/>
<keyword evidence="2" id="KW-0472">Membrane</keyword>
<feature type="transmembrane region" description="Helical" evidence="2">
    <location>
        <begin position="208"/>
        <end position="232"/>
    </location>
</feature>
<dbReference type="EMBL" id="PZQS01000010">
    <property type="protein sequence ID" value="PVD23563.1"/>
    <property type="molecule type" value="Genomic_DNA"/>
</dbReference>
<feature type="transmembrane region" description="Helical" evidence="2">
    <location>
        <begin position="162"/>
        <end position="188"/>
    </location>
</feature>
<evidence type="ECO:0000256" key="2">
    <source>
        <dbReference type="SAM" id="Phobius"/>
    </source>
</evidence>
<evidence type="ECO:0000313" key="4">
    <source>
        <dbReference type="Proteomes" id="UP000245119"/>
    </source>
</evidence>
<feature type="compositionally biased region" description="Polar residues" evidence="1">
    <location>
        <begin position="53"/>
        <end position="71"/>
    </location>
</feature>
<evidence type="ECO:0000256" key="1">
    <source>
        <dbReference type="SAM" id="MobiDB-lite"/>
    </source>
</evidence>
<keyword evidence="2" id="KW-0812">Transmembrane</keyword>
<feature type="region of interest" description="Disordered" evidence="1">
    <location>
        <begin position="1"/>
        <end position="26"/>
    </location>
</feature>
<name>A0A2T7NQY8_POMCA</name>
<evidence type="ECO:0000313" key="3">
    <source>
        <dbReference type="EMBL" id="PVD23563.1"/>
    </source>
</evidence>
<protein>
    <submittedName>
        <fullName evidence="3">Uncharacterized protein</fullName>
    </submittedName>
</protein>
<dbReference type="AlphaFoldDB" id="A0A2T7NQY8"/>
<gene>
    <name evidence="3" type="ORF">C0Q70_16835</name>
</gene>
<keyword evidence="4" id="KW-1185">Reference proteome</keyword>
<dbReference type="OrthoDB" id="6102348at2759"/>